<dbReference type="InterPro" id="IPR029472">
    <property type="entry name" value="Copia-like_N"/>
</dbReference>
<dbReference type="PANTHER" id="PTHR37610:SF78">
    <property type="entry name" value="GAG-POLYPEPTIDE OF LTR COPIA-TYPE-RELATED"/>
    <property type="match status" value="1"/>
</dbReference>
<feature type="region of interest" description="Disordered" evidence="1">
    <location>
        <begin position="237"/>
        <end position="256"/>
    </location>
</feature>
<dbReference type="Pfam" id="PF14244">
    <property type="entry name" value="Retrotran_gag_3"/>
    <property type="match status" value="1"/>
</dbReference>
<dbReference type="AlphaFoldDB" id="A0AAE1IW60"/>
<reference evidence="3" key="1">
    <citation type="submission" date="2023-10" db="EMBL/GenBank/DDBJ databases">
        <title>Chromosome-level genome of the transformable northern wattle, Acacia crassicarpa.</title>
        <authorList>
            <person name="Massaro I."/>
            <person name="Sinha N.R."/>
            <person name="Poethig S."/>
            <person name="Leichty A.R."/>
        </authorList>
    </citation>
    <scope>NUCLEOTIDE SEQUENCE</scope>
    <source>
        <strain evidence="3">Acra3RX</strain>
        <tissue evidence="3">Leaf</tissue>
    </source>
</reference>
<keyword evidence="4" id="KW-1185">Reference proteome</keyword>
<sequence length="256" mass="28736">METTKNPVDVNHPLYLHPSDTHITSLVPQVLTGSANYVIWSRAMRLALRGKNKIGFIDGTFPRTSASEYADLWDRCDAVVLSWLIQSVDKEIATGIVFADSSHLVWQDLQERFNKVDAARIYSLHRSIASTTQNGLLVAAYFTKLKELWDEYSVLMPLPSCKCDTSQQFVKISQQQRLFQFLMGLNETYQPVRSQILLMSPLLTVNQAYSMIVQEEDQRHLTIPVSVSPLDGSALITRGGRPGRGRGKGCSQDICS</sequence>
<evidence type="ECO:0000259" key="2">
    <source>
        <dbReference type="Pfam" id="PF14244"/>
    </source>
</evidence>
<dbReference type="Proteomes" id="UP001293593">
    <property type="component" value="Unassembled WGS sequence"/>
</dbReference>
<name>A0AAE1IW60_9FABA</name>
<protein>
    <recommendedName>
        <fullName evidence="2">Retrotransposon Copia-like N-terminal domain-containing protein</fullName>
    </recommendedName>
</protein>
<comment type="caution">
    <text evidence="3">The sequence shown here is derived from an EMBL/GenBank/DDBJ whole genome shotgun (WGS) entry which is preliminary data.</text>
</comment>
<dbReference type="EMBL" id="JAWXYG010000012">
    <property type="protein sequence ID" value="KAK4257309.1"/>
    <property type="molecule type" value="Genomic_DNA"/>
</dbReference>
<organism evidence="3 4">
    <name type="scientific">Acacia crassicarpa</name>
    <name type="common">northern wattle</name>
    <dbReference type="NCBI Taxonomy" id="499986"/>
    <lineage>
        <taxon>Eukaryota</taxon>
        <taxon>Viridiplantae</taxon>
        <taxon>Streptophyta</taxon>
        <taxon>Embryophyta</taxon>
        <taxon>Tracheophyta</taxon>
        <taxon>Spermatophyta</taxon>
        <taxon>Magnoliopsida</taxon>
        <taxon>eudicotyledons</taxon>
        <taxon>Gunneridae</taxon>
        <taxon>Pentapetalae</taxon>
        <taxon>rosids</taxon>
        <taxon>fabids</taxon>
        <taxon>Fabales</taxon>
        <taxon>Fabaceae</taxon>
        <taxon>Caesalpinioideae</taxon>
        <taxon>mimosoid clade</taxon>
        <taxon>Acacieae</taxon>
        <taxon>Acacia</taxon>
    </lineage>
</organism>
<gene>
    <name evidence="3" type="ORF">QN277_006912</name>
</gene>
<dbReference type="PANTHER" id="PTHR37610">
    <property type="entry name" value="CCHC-TYPE DOMAIN-CONTAINING PROTEIN"/>
    <property type="match status" value="1"/>
</dbReference>
<dbReference type="Pfam" id="PF14223">
    <property type="entry name" value="Retrotran_gag_2"/>
    <property type="match status" value="1"/>
</dbReference>
<evidence type="ECO:0000313" key="3">
    <source>
        <dbReference type="EMBL" id="KAK4257309.1"/>
    </source>
</evidence>
<feature type="domain" description="Retrotransposon Copia-like N-terminal" evidence="2">
    <location>
        <begin position="17"/>
        <end position="61"/>
    </location>
</feature>
<evidence type="ECO:0000256" key="1">
    <source>
        <dbReference type="SAM" id="MobiDB-lite"/>
    </source>
</evidence>
<proteinExistence type="predicted"/>
<accession>A0AAE1IW60</accession>
<evidence type="ECO:0000313" key="4">
    <source>
        <dbReference type="Proteomes" id="UP001293593"/>
    </source>
</evidence>